<name>A0ABP6QI66_9ACTN</name>
<organism evidence="8 9">
    <name type="scientific">Actinocorallia longicatena</name>
    <dbReference type="NCBI Taxonomy" id="111803"/>
    <lineage>
        <taxon>Bacteria</taxon>
        <taxon>Bacillati</taxon>
        <taxon>Actinomycetota</taxon>
        <taxon>Actinomycetes</taxon>
        <taxon>Streptosporangiales</taxon>
        <taxon>Thermomonosporaceae</taxon>
        <taxon>Actinocorallia</taxon>
    </lineage>
</organism>
<dbReference type="InterPro" id="IPR013325">
    <property type="entry name" value="RNA_pol_sigma_r2"/>
</dbReference>
<dbReference type="InterPro" id="IPR007627">
    <property type="entry name" value="RNA_pol_sigma70_r2"/>
</dbReference>
<dbReference type="SUPFAM" id="SSF88946">
    <property type="entry name" value="Sigma2 domain of RNA polymerase sigma factors"/>
    <property type="match status" value="1"/>
</dbReference>
<evidence type="ECO:0000256" key="5">
    <source>
        <dbReference type="ARBA" id="ARBA00023163"/>
    </source>
</evidence>
<dbReference type="Gene3D" id="1.10.10.10">
    <property type="entry name" value="Winged helix-like DNA-binding domain superfamily/Winged helix DNA-binding domain"/>
    <property type="match status" value="1"/>
</dbReference>
<evidence type="ECO:0000256" key="3">
    <source>
        <dbReference type="ARBA" id="ARBA00023082"/>
    </source>
</evidence>
<dbReference type="InterPro" id="IPR014284">
    <property type="entry name" value="RNA_pol_sigma-70_dom"/>
</dbReference>
<keyword evidence="4" id="KW-0238">DNA-binding</keyword>
<feature type="region of interest" description="Disordered" evidence="6">
    <location>
        <begin position="282"/>
        <end position="304"/>
    </location>
</feature>
<dbReference type="Pfam" id="PF04542">
    <property type="entry name" value="Sigma70_r2"/>
    <property type="match status" value="1"/>
</dbReference>
<keyword evidence="9" id="KW-1185">Reference proteome</keyword>
<proteinExistence type="inferred from homology"/>
<gene>
    <name evidence="8" type="ORF">GCM10010468_50540</name>
</gene>
<dbReference type="PANTHER" id="PTHR43133">
    <property type="entry name" value="RNA POLYMERASE ECF-TYPE SIGMA FACTO"/>
    <property type="match status" value="1"/>
</dbReference>
<reference evidence="9" key="1">
    <citation type="journal article" date="2019" name="Int. J. Syst. Evol. Microbiol.">
        <title>The Global Catalogue of Microorganisms (GCM) 10K type strain sequencing project: providing services to taxonomists for standard genome sequencing and annotation.</title>
        <authorList>
            <consortium name="The Broad Institute Genomics Platform"/>
            <consortium name="The Broad Institute Genome Sequencing Center for Infectious Disease"/>
            <person name="Wu L."/>
            <person name="Ma J."/>
        </authorList>
    </citation>
    <scope>NUCLEOTIDE SEQUENCE [LARGE SCALE GENOMIC DNA]</scope>
    <source>
        <strain evidence="9">JCM 9377</strain>
    </source>
</reference>
<dbReference type="SUPFAM" id="SSF50370">
    <property type="entry name" value="Ricin B-like lectins"/>
    <property type="match status" value="1"/>
</dbReference>
<dbReference type="RefSeq" id="WP_344832722.1">
    <property type="nucleotide sequence ID" value="NZ_BAAAUV010000013.1"/>
</dbReference>
<dbReference type="NCBIfam" id="TIGR02937">
    <property type="entry name" value="sigma70-ECF"/>
    <property type="match status" value="1"/>
</dbReference>
<sequence>MTSEDAELTRLVRVGDDAAAEELYRRHHTAVLAFAGRLCRDPLTAEDLASEAFTRTLRAVRTGASGPSGGWRPYLYAVARNTAAEWARGERGVVATAEVPDLAAPEDDPPDDLAVAAYRSLPERWRTVLWHTLIEREKPEDVARLLGTTPGNVNVLAFRAREGLRTAYLAAHVNAEPGCREFADRLAVAVRRPAVRRPPALRRHLKECEACARADTELRDLNATLRAALPLALPLLKGPAFAWPSLSVPWAVAAGAGAVSVAVAVAVLPRDPAPVPRPVAAPPNSSVVTAEPVPEPSLLPKAGPVEGTRIRSGAKGWCVGADAVHLPCDDRRTAWRRTGTTEFRLVNAVTGRCLAAAEKYDSASFDGVWAVRSAVCGASREQLWKTPGFSDGIRRLTSVALGKVLSERWRGSPTDFVLYFAYTGSAEQEFTL</sequence>
<evidence type="ECO:0000313" key="8">
    <source>
        <dbReference type="EMBL" id="GAA3223806.1"/>
    </source>
</evidence>
<accession>A0ABP6QI66</accession>
<dbReference type="Proteomes" id="UP001501237">
    <property type="component" value="Unassembled WGS sequence"/>
</dbReference>
<evidence type="ECO:0000256" key="2">
    <source>
        <dbReference type="ARBA" id="ARBA00023015"/>
    </source>
</evidence>
<dbReference type="Gene3D" id="2.80.10.50">
    <property type="match status" value="1"/>
</dbReference>
<keyword evidence="3" id="KW-0731">Sigma factor</keyword>
<protein>
    <recommendedName>
        <fullName evidence="7">RNA polymerase sigma-70 region 2 domain-containing protein</fullName>
    </recommendedName>
</protein>
<dbReference type="Gene3D" id="1.10.1740.10">
    <property type="match status" value="1"/>
</dbReference>
<dbReference type="InterPro" id="IPR036388">
    <property type="entry name" value="WH-like_DNA-bd_sf"/>
</dbReference>
<comment type="similarity">
    <text evidence="1">Belongs to the sigma-70 factor family. ECF subfamily.</text>
</comment>
<evidence type="ECO:0000313" key="9">
    <source>
        <dbReference type="Proteomes" id="UP001501237"/>
    </source>
</evidence>
<keyword evidence="5" id="KW-0804">Transcription</keyword>
<feature type="domain" description="RNA polymerase sigma-70 region 2" evidence="7">
    <location>
        <begin position="23"/>
        <end position="90"/>
    </location>
</feature>
<dbReference type="InterPro" id="IPR039425">
    <property type="entry name" value="RNA_pol_sigma-70-like"/>
</dbReference>
<keyword evidence="2" id="KW-0805">Transcription regulation</keyword>
<dbReference type="InterPro" id="IPR035992">
    <property type="entry name" value="Ricin_B-like_lectins"/>
</dbReference>
<evidence type="ECO:0000256" key="4">
    <source>
        <dbReference type="ARBA" id="ARBA00023125"/>
    </source>
</evidence>
<evidence type="ECO:0000256" key="1">
    <source>
        <dbReference type="ARBA" id="ARBA00010641"/>
    </source>
</evidence>
<dbReference type="InterPro" id="IPR013324">
    <property type="entry name" value="RNA_pol_sigma_r3/r4-like"/>
</dbReference>
<evidence type="ECO:0000259" key="7">
    <source>
        <dbReference type="Pfam" id="PF04542"/>
    </source>
</evidence>
<comment type="caution">
    <text evidence="8">The sequence shown here is derived from an EMBL/GenBank/DDBJ whole genome shotgun (WGS) entry which is preliminary data.</text>
</comment>
<dbReference type="SUPFAM" id="SSF88659">
    <property type="entry name" value="Sigma3 and sigma4 domains of RNA polymerase sigma factors"/>
    <property type="match status" value="1"/>
</dbReference>
<evidence type="ECO:0000256" key="6">
    <source>
        <dbReference type="SAM" id="MobiDB-lite"/>
    </source>
</evidence>
<dbReference type="EMBL" id="BAAAUV010000013">
    <property type="protein sequence ID" value="GAA3223806.1"/>
    <property type="molecule type" value="Genomic_DNA"/>
</dbReference>
<dbReference type="PANTHER" id="PTHR43133:SF8">
    <property type="entry name" value="RNA POLYMERASE SIGMA FACTOR HI_1459-RELATED"/>
    <property type="match status" value="1"/>
</dbReference>
<dbReference type="CDD" id="cd23415">
    <property type="entry name" value="beta-trefoil_Ricin_AH"/>
    <property type="match status" value="1"/>
</dbReference>